<gene>
    <name evidence="11" type="ORF">FHR34_006757</name>
</gene>
<dbReference type="RefSeq" id="WP_312897546.1">
    <property type="nucleotide sequence ID" value="NZ_JACHJV010000002.1"/>
</dbReference>
<evidence type="ECO:0000256" key="3">
    <source>
        <dbReference type="ARBA" id="ARBA00022679"/>
    </source>
</evidence>
<feature type="transmembrane region" description="Helical" evidence="9">
    <location>
        <begin position="12"/>
        <end position="34"/>
    </location>
</feature>
<dbReference type="InterPro" id="IPR036890">
    <property type="entry name" value="HATPase_C_sf"/>
</dbReference>
<dbReference type="SMART" id="SM00387">
    <property type="entry name" value="HATPase_c"/>
    <property type="match status" value="1"/>
</dbReference>
<evidence type="ECO:0000256" key="1">
    <source>
        <dbReference type="ARBA" id="ARBA00004651"/>
    </source>
</evidence>
<dbReference type="Proteomes" id="UP000540506">
    <property type="component" value="Unassembled WGS sequence"/>
</dbReference>
<dbReference type="PROSITE" id="PS50109">
    <property type="entry name" value="HIS_KIN"/>
    <property type="match status" value="1"/>
</dbReference>
<dbReference type="Pfam" id="PF07730">
    <property type="entry name" value="HisKA_3"/>
    <property type="match status" value="1"/>
</dbReference>
<comment type="subcellular location">
    <subcellularLocation>
        <location evidence="1">Cell membrane</location>
        <topology evidence="1">Multi-pass membrane protein</topology>
    </subcellularLocation>
</comment>
<name>A0A7W7R904_KITKI</name>
<dbReference type="GO" id="GO:0000155">
    <property type="term" value="F:phosphorelay sensor kinase activity"/>
    <property type="evidence" value="ECO:0007669"/>
    <property type="project" value="InterPro"/>
</dbReference>
<feature type="transmembrane region" description="Helical" evidence="9">
    <location>
        <begin position="46"/>
        <end position="65"/>
    </location>
</feature>
<evidence type="ECO:0000256" key="9">
    <source>
        <dbReference type="SAM" id="Phobius"/>
    </source>
</evidence>
<dbReference type="CDD" id="cd16917">
    <property type="entry name" value="HATPase_UhpB-NarQ-NarX-like"/>
    <property type="match status" value="1"/>
</dbReference>
<evidence type="ECO:0000256" key="5">
    <source>
        <dbReference type="ARBA" id="ARBA00022777"/>
    </source>
</evidence>
<evidence type="ECO:0000256" key="8">
    <source>
        <dbReference type="ARBA" id="ARBA00023136"/>
    </source>
</evidence>
<keyword evidence="6 9" id="KW-1133">Transmembrane helix</keyword>
<dbReference type="GO" id="GO:0005886">
    <property type="term" value="C:plasma membrane"/>
    <property type="evidence" value="ECO:0007669"/>
    <property type="project" value="UniProtKB-SubCell"/>
</dbReference>
<dbReference type="InterPro" id="IPR005467">
    <property type="entry name" value="His_kinase_dom"/>
</dbReference>
<evidence type="ECO:0000256" key="2">
    <source>
        <dbReference type="ARBA" id="ARBA00022475"/>
    </source>
</evidence>
<keyword evidence="2" id="KW-1003">Cell membrane</keyword>
<evidence type="ECO:0000313" key="11">
    <source>
        <dbReference type="EMBL" id="MBB4927662.1"/>
    </source>
</evidence>
<dbReference type="Pfam" id="PF02518">
    <property type="entry name" value="HATPase_c"/>
    <property type="match status" value="1"/>
</dbReference>
<proteinExistence type="predicted"/>
<keyword evidence="12" id="KW-1185">Reference proteome</keyword>
<protein>
    <submittedName>
        <fullName evidence="11">Two-component system NarL family sensor kinase</fullName>
        <ecNumber evidence="11">2.7.13.3</ecNumber>
    </submittedName>
</protein>
<dbReference type="SUPFAM" id="SSF55874">
    <property type="entry name" value="ATPase domain of HSP90 chaperone/DNA topoisomerase II/histidine kinase"/>
    <property type="match status" value="1"/>
</dbReference>
<feature type="transmembrane region" description="Helical" evidence="9">
    <location>
        <begin position="157"/>
        <end position="174"/>
    </location>
</feature>
<dbReference type="InterPro" id="IPR003594">
    <property type="entry name" value="HATPase_dom"/>
</dbReference>
<evidence type="ECO:0000256" key="4">
    <source>
        <dbReference type="ARBA" id="ARBA00022692"/>
    </source>
</evidence>
<dbReference type="EMBL" id="JACHJV010000002">
    <property type="protein sequence ID" value="MBB4927662.1"/>
    <property type="molecule type" value="Genomic_DNA"/>
</dbReference>
<reference evidence="11 12" key="1">
    <citation type="submission" date="2020-08" db="EMBL/GenBank/DDBJ databases">
        <title>Sequencing the genomes of 1000 actinobacteria strains.</title>
        <authorList>
            <person name="Klenk H.-P."/>
        </authorList>
    </citation>
    <scope>NUCLEOTIDE SEQUENCE [LARGE SCALE GENOMIC DNA]</scope>
    <source>
        <strain evidence="11 12">DSM 41654</strain>
    </source>
</reference>
<dbReference type="PANTHER" id="PTHR24421:SF37">
    <property type="entry name" value="SENSOR HISTIDINE KINASE NARS"/>
    <property type="match status" value="1"/>
</dbReference>
<evidence type="ECO:0000259" key="10">
    <source>
        <dbReference type="PROSITE" id="PS50109"/>
    </source>
</evidence>
<evidence type="ECO:0000313" key="12">
    <source>
        <dbReference type="Proteomes" id="UP000540506"/>
    </source>
</evidence>
<dbReference type="InterPro" id="IPR011712">
    <property type="entry name" value="Sig_transdc_His_kin_sub3_dim/P"/>
</dbReference>
<evidence type="ECO:0000256" key="7">
    <source>
        <dbReference type="ARBA" id="ARBA00023012"/>
    </source>
</evidence>
<dbReference type="AlphaFoldDB" id="A0A7W7R904"/>
<dbReference type="PANTHER" id="PTHR24421">
    <property type="entry name" value="NITRATE/NITRITE SENSOR PROTEIN NARX-RELATED"/>
    <property type="match status" value="1"/>
</dbReference>
<keyword evidence="5 11" id="KW-0418">Kinase</keyword>
<sequence length="392" mass="42880">MTTRWRELQLSATAGQSVLFVAWLRLLMFVPLLLSGLSAGDHVHSPWFGVLLALYALWAIVRLVWLSRGGAPDVRATWWAAAIDLVAISVLSILAGGEDSEVRFALYVLPIASILWLLPRVTVLLTVVCAAAYALVLVPQLITDRVPQLWPLVVDEAYLLWNAAACVLIVVLLARRTRRVAELLDGQELLLQDALAAETRERAELADTLHDGAVQDLLAALHELEEAEESAPSAALSRAEGEVRRVVREMREVIFDLHPQVLQAAGLEAALRSAGERFARRGGFTVRYDLRLPERVAHEGLLYSVARELLTNVVKHARAEQVGLGLWAENGETVLTVADDGAGFDPAIIRQRLREGHVGLASHYVRVESAGGSFSIRSAPGQHTTVEVRLPG</sequence>
<feature type="transmembrane region" description="Helical" evidence="9">
    <location>
        <begin position="123"/>
        <end position="142"/>
    </location>
</feature>
<keyword evidence="8 9" id="KW-0472">Membrane</keyword>
<accession>A0A7W7R904</accession>
<keyword evidence="4 9" id="KW-0812">Transmembrane</keyword>
<organism evidence="11 12">
    <name type="scientific">Kitasatospora kifunensis</name>
    <name type="common">Streptomyces kifunensis</name>
    <dbReference type="NCBI Taxonomy" id="58351"/>
    <lineage>
        <taxon>Bacteria</taxon>
        <taxon>Bacillati</taxon>
        <taxon>Actinomycetota</taxon>
        <taxon>Actinomycetes</taxon>
        <taxon>Kitasatosporales</taxon>
        <taxon>Streptomycetaceae</taxon>
        <taxon>Kitasatospora</taxon>
    </lineage>
</organism>
<dbReference type="Gene3D" id="3.30.565.10">
    <property type="entry name" value="Histidine kinase-like ATPase, C-terminal domain"/>
    <property type="match status" value="1"/>
</dbReference>
<dbReference type="InterPro" id="IPR050482">
    <property type="entry name" value="Sensor_HK_TwoCompSys"/>
</dbReference>
<feature type="transmembrane region" description="Helical" evidence="9">
    <location>
        <begin position="102"/>
        <end position="118"/>
    </location>
</feature>
<feature type="transmembrane region" description="Helical" evidence="9">
    <location>
        <begin position="77"/>
        <end position="96"/>
    </location>
</feature>
<dbReference type="EC" id="2.7.13.3" evidence="11"/>
<keyword evidence="3 11" id="KW-0808">Transferase</keyword>
<comment type="caution">
    <text evidence="11">The sequence shown here is derived from an EMBL/GenBank/DDBJ whole genome shotgun (WGS) entry which is preliminary data.</text>
</comment>
<evidence type="ECO:0000256" key="6">
    <source>
        <dbReference type="ARBA" id="ARBA00022989"/>
    </source>
</evidence>
<dbReference type="GO" id="GO:0046983">
    <property type="term" value="F:protein dimerization activity"/>
    <property type="evidence" value="ECO:0007669"/>
    <property type="project" value="InterPro"/>
</dbReference>
<feature type="domain" description="Histidine kinase" evidence="10">
    <location>
        <begin position="302"/>
        <end position="392"/>
    </location>
</feature>
<keyword evidence="7" id="KW-0902">Two-component regulatory system</keyword>